<dbReference type="SUPFAM" id="SSF56601">
    <property type="entry name" value="beta-lactamase/transpeptidase-like"/>
    <property type="match status" value="1"/>
</dbReference>
<dbReference type="GO" id="GO:0008658">
    <property type="term" value="F:penicillin binding"/>
    <property type="evidence" value="ECO:0007669"/>
    <property type="project" value="InterPro"/>
</dbReference>
<evidence type="ECO:0000256" key="10">
    <source>
        <dbReference type="ARBA" id="ARBA00022984"/>
    </source>
</evidence>
<evidence type="ECO:0000256" key="11">
    <source>
        <dbReference type="ARBA" id="ARBA00022989"/>
    </source>
</evidence>
<dbReference type="GO" id="GO:0006508">
    <property type="term" value="P:proteolysis"/>
    <property type="evidence" value="ECO:0007669"/>
    <property type="project" value="UniProtKB-KW"/>
</dbReference>
<keyword evidence="20" id="KW-1185">Reference proteome</keyword>
<keyword evidence="6 16" id="KW-0645">Protease</keyword>
<keyword evidence="19" id="KW-0328">Glycosyltransferase</keyword>
<keyword evidence="12 16" id="KW-0472">Membrane</keyword>
<evidence type="ECO:0000256" key="12">
    <source>
        <dbReference type="ARBA" id="ARBA00023136"/>
    </source>
</evidence>
<evidence type="ECO:0000259" key="18">
    <source>
        <dbReference type="Pfam" id="PF03717"/>
    </source>
</evidence>
<dbReference type="InterPro" id="IPR001460">
    <property type="entry name" value="PCN-bd_Tpept"/>
</dbReference>
<comment type="subcellular location">
    <subcellularLocation>
        <location evidence="16">Cell inner membrane</location>
        <topology evidence="16">Single-pass membrane protein</topology>
    </subcellularLocation>
    <subcellularLocation>
        <location evidence="1">Membrane</location>
    </subcellularLocation>
</comment>
<evidence type="ECO:0000256" key="1">
    <source>
        <dbReference type="ARBA" id="ARBA00004370"/>
    </source>
</evidence>
<dbReference type="Gene3D" id="1.10.150.770">
    <property type="match status" value="1"/>
</dbReference>
<keyword evidence="10 16" id="KW-0573">Peptidoglycan synthesis</keyword>
<dbReference type="InterPro" id="IPR005311">
    <property type="entry name" value="PBP_dimer"/>
</dbReference>
<keyword evidence="15 16" id="KW-0961">Cell wall biogenesis/degradation</keyword>
<keyword evidence="5 16" id="KW-0121">Carboxypeptidase</keyword>
<evidence type="ECO:0000256" key="7">
    <source>
        <dbReference type="ARBA" id="ARBA00022692"/>
    </source>
</evidence>
<comment type="catalytic activity">
    <reaction evidence="16">
        <text>Preferential cleavage: (Ac)2-L-Lys-D-Ala-|-D-Ala. Also transpeptidation of peptidyl-alanyl moieties that are N-acyl substituents of D-alanine.</text>
        <dbReference type="EC" id="3.4.16.4"/>
    </reaction>
</comment>
<sequence>MTNLSARSEQTSSRVQRLVAGLKAWRFYSVLGVFLLVMLGIGWRLTDLLVVDNDFLRQQGDVRTIRMESIDAHRGVVTDRHGEPLAVSTPVQTVWANPSEIDPEHPKLAVLARLLELPEGELRQRLRDYASREFIYLRRKVQPAMAKEALALGLGGIYARQEYRRYYPAGEVTAHVVGFTNIDEEGQEGIELAYNQWLEGEPGAKRVLKDRRGHLIKDLMLVREARPGKDLELSIDLRLQYLAYRELKAVVGAHKARGGTLVMLDVSTGEVLAMVNQGSYNPNDRSQLAVENLRNKAITDLFEPGSTIKPLTIAAALESGQYSANSTIDTSPGYRRFGRFTIRDHRNYGMMDLTKIIVKSSNVGVSKIANDLGGDVLSNLFSRMGLGQATGVGFPGEAVGVLPARPKWRPVEEATLSYGYGLSVNALQLAQAYMVLANGGIRYPVSLLKQEQPPQGQRVLSEKVTFEVRQMLKDAVAKGTGGRAQPGLYAAGGKTGTVHLVGAHGYEDSMYKAIFAGMAPIDDPKIVTVVAVDAPQSGEYYGGEVAAPVFARVMGDALRLLNVKPELEVSDVGASAAATGDRG</sequence>
<dbReference type="InterPro" id="IPR037532">
    <property type="entry name" value="FtsI_transpept"/>
</dbReference>
<dbReference type="InterPro" id="IPR012338">
    <property type="entry name" value="Beta-lactam/transpept-like"/>
</dbReference>
<evidence type="ECO:0000256" key="16">
    <source>
        <dbReference type="HAMAP-Rule" id="MF_02080"/>
    </source>
</evidence>
<keyword evidence="4 16" id="KW-0132">Cell division</keyword>
<name>A0A3M2RJD1_9GAMM</name>
<dbReference type="SUPFAM" id="SSF56519">
    <property type="entry name" value="Penicillin binding protein dimerisation domain"/>
    <property type="match status" value="1"/>
</dbReference>
<dbReference type="GO" id="GO:0005886">
    <property type="term" value="C:plasma membrane"/>
    <property type="evidence" value="ECO:0007669"/>
    <property type="project" value="UniProtKB-SubCell"/>
</dbReference>
<feature type="domain" description="Penicillin-binding protein dimerisation" evidence="18">
    <location>
        <begin position="70"/>
        <end position="217"/>
    </location>
</feature>
<dbReference type="PANTHER" id="PTHR30627">
    <property type="entry name" value="PEPTIDOGLYCAN D,D-TRANSPEPTIDASE"/>
    <property type="match status" value="1"/>
</dbReference>
<dbReference type="UniPathway" id="UPA00219"/>
<keyword evidence="11 16" id="KW-1133">Transmembrane helix</keyword>
<dbReference type="GO" id="GO:0008360">
    <property type="term" value="P:regulation of cell shape"/>
    <property type="evidence" value="ECO:0007669"/>
    <property type="project" value="UniProtKB-KW"/>
</dbReference>
<evidence type="ECO:0000256" key="9">
    <source>
        <dbReference type="ARBA" id="ARBA00022960"/>
    </source>
</evidence>
<keyword evidence="2 16" id="KW-1003">Cell membrane</keyword>
<evidence type="ECO:0000256" key="6">
    <source>
        <dbReference type="ARBA" id="ARBA00022670"/>
    </source>
</evidence>
<feature type="active site" description="Acyl-ester intermediate" evidence="16">
    <location>
        <position position="306"/>
    </location>
</feature>
<dbReference type="Gene3D" id="3.30.450.330">
    <property type="match status" value="1"/>
</dbReference>
<dbReference type="GO" id="GO:0043093">
    <property type="term" value="P:FtsZ-dependent cytokinesis"/>
    <property type="evidence" value="ECO:0007669"/>
    <property type="project" value="UniProtKB-UniRule"/>
</dbReference>
<evidence type="ECO:0000256" key="5">
    <source>
        <dbReference type="ARBA" id="ARBA00022645"/>
    </source>
</evidence>
<dbReference type="GO" id="GO:0008955">
    <property type="term" value="F:peptidoglycan glycosyltransferase activity"/>
    <property type="evidence" value="ECO:0007669"/>
    <property type="project" value="InterPro"/>
</dbReference>
<keyword evidence="3 16" id="KW-0997">Cell inner membrane</keyword>
<reference evidence="19 20" key="1">
    <citation type="submission" date="2018-08" db="EMBL/GenBank/DDBJ databases">
        <title>Whole Genome Sequence of the Moderate Halophilic Marine Bacterium Marinobacter litoralis Sw-45.</title>
        <authorList>
            <person name="Musa H."/>
        </authorList>
    </citation>
    <scope>NUCLEOTIDE SEQUENCE [LARGE SCALE GENOMIC DNA]</scope>
    <source>
        <strain evidence="19 20">Sw-45</strain>
    </source>
</reference>
<dbReference type="Pfam" id="PF03717">
    <property type="entry name" value="PBP_dimer"/>
    <property type="match status" value="1"/>
</dbReference>
<evidence type="ECO:0000256" key="15">
    <source>
        <dbReference type="ARBA" id="ARBA00023316"/>
    </source>
</evidence>
<dbReference type="EC" id="3.4.16.4" evidence="16"/>
<dbReference type="Proteomes" id="UP000265903">
    <property type="component" value="Unassembled WGS sequence"/>
</dbReference>
<proteinExistence type="inferred from homology"/>
<evidence type="ECO:0000256" key="2">
    <source>
        <dbReference type="ARBA" id="ARBA00022475"/>
    </source>
</evidence>
<dbReference type="Gene3D" id="3.40.710.10">
    <property type="entry name" value="DD-peptidase/beta-lactamase superfamily"/>
    <property type="match status" value="1"/>
</dbReference>
<feature type="transmembrane region" description="Helical" evidence="16">
    <location>
        <begin position="24"/>
        <end position="43"/>
    </location>
</feature>
<evidence type="ECO:0000256" key="3">
    <source>
        <dbReference type="ARBA" id="ARBA00022519"/>
    </source>
</evidence>
<evidence type="ECO:0000256" key="8">
    <source>
        <dbReference type="ARBA" id="ARBA00022801"/>
    </source>
</evidence>
<accession>A0A3M2RJD1</accession>
<dbReference type="AlphaFoldDB" id="A0A3M2RJD1"/>
<evidence type="ECO:0000256" key="4">
    <source>
        <dbReference type="ARBA" id="ARBA00022618"/>
    </source>
</evidence>
<keyword evidence="14 16" id="KW-0131">Cell cycle</keyword>
<gene>
    <name evidence="16 19" type="primary">ftsI</name>
    <name evidence="19" type="ORF">DOQ08_00021</name>
</gene>
<dbReference type="GO" id="GO:0000917">
    <property type="term" value="P:division septum assembly"/>
    <property type="evidence" value="ECO:0007669"/>
    <property type="project" value="UniProtKB-KW"/>
</dbReference>
<keyword evidence="13 16" id="KW-0717">Septation</keyword>
<dbReference type="Gene3D" id="3.90.1310.10">
    <property type="entry name" value="Penicillin-binding protein 2a (Domain 2)"/>
    <property type="match status" value="1"/>
</dbReference>
<evidence type="ECO:0000259" key="17">
    <source>
        <dbReference type="Pfam" id="PF00905"/>
    </source>
</evidence>
<comment type="function">
    <text evidence="16">Catalyzes cross-linking of the peptidoglycan cell wall at the division septum.</text>
</comment>
<dbReference type="HAMAP" id="MF_02080">
    <property type="entry name" value="FtsI_transpept"/>
    <property type="match status" value="1"/>
</dbReference>
<keyword evidence="7 16" id="KW-0812">Transmembrane</keyword>
<dbReference type="InterPro" id="IPR036138">
    <property type="entry name" value="PBP_dimer_sf"/>
</dbReference>
<keyword evidence="9 16" id="KW-0133">Cell shape</keyword>
<protein>
    <recommendedName>
        <fullName evidence="16">Peptidoglycan D,D-transpeptidase FtsI</fullName>
        <ecNumber evidence="16">3.4.16.4</ecNumber>
    </recommendedName>
    <alternativeName>
        <fullName evidence="16">Penicillin-binding protein 3</fullName>
        <shortName evidence="16">PBP-3</shortName>
    </alternativeName>
</protein>
<dbReference type="GO" id="GO:0009002">
    <property type="term" value="F:serine-type D-Ala-D-Ala carboxypeptidase activity"/>
    <property type="evidence" value="ECO:0007669"/>
    <property type="project" value="UniProtKB-UniRule"/>
</dbReference>
<comment type="similarity">
    <text evidence="16">Belongs to the transpeptidase family. FtsI subfamily.</text>
</comment>
<dbReference type="GO" id="GO:0071555">
    <property type="term" value="P:cell wall organization"/>
    <property type="evidence" value="ECO:0007669"/>
    <property type="project" value="UniProtKB-KW"/>
</dbReference>
<keyword evidence="19" id="KW-0808">Transferase</keyword>
<comment type="pathway">
    <text evidence="16">Cell wall biogenesis; peptidoglycan biosynthesis.</text>
</comment>
<keyword evidence="8 16" id="KW-0378">Hydrolase</keyword>
<dbReference type="Pfam" id="PF00905">
    <property type="entry name" value="Transpeptidase"/>
    <property type="match status" value="1"/>
</dbReference>
<evidence type="ECO:0000313" key="19">
    <source>
        <dbReference type="EMBL" id="RMJ05354.1"/>
    </source>
</evidence>
<comment type="caution">
    <text evidence="19">The sequence shown here is derived from an EMBL/GenBank/DDBJ whole genome shotgun (WGS) entry which is preliminary data.</text>
</comment>
<evidence type="ECO:0000313" key="20">
    <source>
        <dbReference type="Proteomes" id="UP000265903"/>
    </source>
</evidence>
<evidence type="ECO:0000256" key="13">
    <source>
        <dbReference type="ARBA" id="ARBA00023210"/>
    </source>
</evidence>
<evidence type="ECO:0000256" key="14">
    <source>
        <dbReference type="ARBA" id="ARBA00023306"/>
    </source>
</evidence>
<organism evidence="19 20">
    <name type="scientific">Marinobacter litoralis</name>
    <dbReference type="NCBI Taxonomy" id="187981"/>
    <lineage>
        <taxon>Bacteria</taxon>
        <taxon>Pseudomonadati</taxon>
        <taxon>Pseudomonadota</taxon>
        <taxon>Gammaproteobacteria</taxon>
        <taxon>Pseudomonadales</taxon>
        <taxon>Marinobacteraceae</taxon>
        <taxon>Marinobacter</taxon>
    </lineage>
</organism>
<dbReference type="PANTHER" id="PTHR30627:SF1">
    <property type="entry name" value="PEPTIDOGLYCAN D,D-TRANSPEPTIDASE FTSI"/>
    <property type="match status" value="1"/>
</dbReference>
<dbReference type="EMBL" id="QMDL01000001">
    <property type="protein sequence ID" value="RMJ05354.1"/>
    <property type="molecule type" value="Genomic_DNA"/>
</dbReference>
<dbReference type="InterPro" id="IPR050515">
    <property type="entry name" value="Beta-lactam/transpept"/>
</dbReference>
<feature type="domain" description="Penicillin-binding protein transpeptidase" evidence="17">
    <location>
        <begin position="259"/>
        <end position="554"/>
    </location>
</feature>
<dbReference type="GO" id="GO:0009252">
    <property type="term" value="P:peptidoglycan biosynthetic process"/>
    <property type="evidence" value="ECO:0007669"/>
    <property type="project" value="UniProtKB-UniRule"/>
</dbReference>